<keyword evidence="2" id="KW-1185">Reference proteome</keyword>
<dbReference type="Proteomes" id="UP001472677">
    <property type="component" value="Unassembled WGS sequence"/>
</dbReference>
<sequence length="120" mass="13865">MGGSPFVPSQAKWFFDFLNKSCMMELLIQGGMFIWSNQRSDDDVIVEKLDRILSSLEWSDMFPRALGVLEVTMASDHAPLILLLQGMPKRCKKTLSLSLNGLLRMNASRKWKKDRHRYLM</sequence>
<organism evidence="1 2">
    <name type="scientific">Hibiscus sabdariffa</name>
    <name type="common">roselle</name>
    <dbReference type="NCBI Taxonomy" id="183260"/>
    <lineage>
        <taxon>Eukaryota</taxon>
        <taxon>Viridiplantae</taxon>
        <taxon>Streptophyta</taxon>
        <taxon>Embryophyta</taxon>
        <taxon>Tracheophyta</taxon>
        <taxon>Spermatophyta</taxon>
        <taxon>Magnoliopsida</taxon>
        <taxon>eudicotyledons</taxon>
        <taxon>Gunneridae</taxon>
        <taxon>Pentapetalae</taxon>
        <taxon>rosids</taxon>
        <taxon>malvids</taxon>
        <taxon>Malvales</taxon>
        <taxon>Malvaceae</taxon>
        <taxon>Malvoideae</taxon>
        <taxon>Hibiscus</taxon>
    </lineage>
</organism>
<dbReference type="SUPFAM" id="SSF56219">
    <property type="entry name" value="DNase I-like"/>
    <property type="match status" value="1"/>
</dbReference>
<reference evidence="1 2" key="1">
    <citation type="journal article" date="2024" name="G3 (Bethesda)">
        <title>Genome assembly of Hibiscus sabdariffa L. provides insights into metabolisms of medicinal natural products.</title>
        <authorList>
            <person name="Kim T."/>
        </authorList>
    </citation>
    <scope>NUCLEOTIDE SEQUENCE [LARGE SCALE GENOMIC DNA]</scope>
    <source>
        <strain evidence="1">TK-2024</strain>
        <tissue evidence="1">Old leaves</tissue>
    </source>
</reference>
<accession>A0ABR2BBK9</accession>
<name>A0ABR2BBK9_9ROSI</name>
<dbReference type="PANTHER" id="PTHR33710">
    <property type="entry name" value="BNAC02G09200D PROTEIN"/>
    <property type="match status" value="1"/>
</dbReference>
<dbReference type="InterPro" id="IPR036691">
    <property type="entry name" value="Endo/exonu/phosph_ase_sf"/>
</dbReference>
<comment type="caution">
    <text evidence="1">The sequence shown here is derived from an EMBL/GenBank/DDBJ whole genome shotgun (WGS) entry which is preliminary data.</text>
</comment>
<gene>
    <name evidence="1" type="ORF">V6N12_017793</name>
</gene>
<dbReference type="EMBL" id="JBBPBM010000140">
    <property type="protein sequence ID" value="KAK8504514.1"/>
    <property type="molecule type" value="Genomic_DNA"/>
</dbReference>
<evidence type="ECO:0000313" key="1">
    <source>
        <dbReference type="EMBL" id="KAK8504514.1"/>
    </source>
</evidence>
<proteinExistence type="predicted"/>
<evidence type="ECO:0000313" key="2">
    <source>
        <dbReference type="Proteomes" id="UP001472677"/>
    </source>
</evidence>
<dbReference type="PANTHER" id="PTHR33710:SF79">
    <property type="entry name" value="OS06G0205337 PROTEIN"/>
    <property type="match status" value="1"/>
</dbReference>
<protein>
    <submittedName>
        <fullName evidence="1">Uncharacterized protein</fullName>
    </submittedName>
</protein>